<gene>
    <name evidence="2" type="ORF">METZ01_LOCUS422758</name>
</gene>
<evidence type="ECO:0008006" key="3">
    <source>
        <dbReference type="Google" id="ProtNLM"/>
    </source>
</evidence>
<dbReference type="Gene3D" id="3.30.420.10">
    <property type="entry name" value="Ribonuclease H-like superfamily/Ribonuclease H"/>
    <property type="match status" value="1"/>
</dbReference>
<dbReference type="GO" id="GO:0003676">
    <property type="term" value="F:nucleic acid binding"/>
    <property type="evidence" value="ECO:0007669"/>
    <property type="project" value="InterPro"/>
</dbReference>
<sequence>VTENTRGRPYHPQTQGKIERWHRSL</sequence>
<evidence type="ECO:0000313" key="2">
    <source>
        <dbReference type="EMBL" id="SVD69904.1"/>
    </source>
</evidence>
<accession>A0A382XGB7</accession>
<organism evidence="2">
    <name type="scientific">marine metagenome</name>
    <dbReference type="NCBI Taxonomy" id="408172"/>
    <lineage>
        <taxon>unclassified sequences</taxon>
        <taxon>metagenomes</taxon>
        <taxon>ecological metagenomes</taxon>
    </lineage>
</organism>
<reference evidence="2" key="1">
    <citation type="submission" date="2018-05" db="EMBL/GenBank/DDBJ databases">
        <authorList>
            <person name="Lanie J.A."/>
            <person name="Ng W.-L."/>
            <person name="Kazmierczak K.M."/>
            <person name="Andrzejewski T.M."/>
            <person name="Davidsen T.M."/>
            <person name="Wayne K.J."/>
            <person name="Tettelin H."/>
            <person name="Glass J.I."/>
            <person name="Rusch D."/>
            <person name="Podicherti R."/>
            <person name="Tsui H.-C.T."/>
            <person name="Winkler M.E."/>
        </authorList>
    </citation>
    <scope>NUCLEOTIDE SEQUENCE</scope>
</reference>
<dbReference type="InterPro" id="IPR036397">
    <property type="entry name" value="RNaseH_sf"/>
</dbReference>
<name>A0A382XGB7_9ZZZZ</name>
<dbReference type="AlphaFoldDB" id="A0A382XGB7"/>
<protein>
    <recommendedName>
        <fullName evidence="3">Integrase catalytic domain-containing protein</fullName>
    </recommendedName>
</protein>
<feature type="non-terminal residue" evidence="2">
    <location>
        <position position="25"/>
    </location>
</feature>
<dbReference type="EMBL" id="UINC01167407">
    <property type="protein sequence ID" value="SVD69904.1"/>
    <property type="molecule type" value="Genomic_DNA"/>
</dbReference>
<feature type="region of interest" description="Disordered" evidence="1">
    <location>
        <begin position="1"/>
        <end position="25"/>
    </location>
</feature>
<feature type="non-terminal residue" evidence="2">
    <location>
        <position position="1"/>
    </location>
</feature>
<proteinExistence type="predicted"/>
<dbReference type="SUPFAM" id="SSF53098">
    <property type="entry name" value="Ribonuclease H-like"/>
    <property type="match status" value="1"/>
</dbReference>
<evidence type="ECO:0000256" key="1">
    <source>
        <dbReference type="SAM" id="MobiDB-lite"/>
    </source>
</evidence>
<dbReference type="InterPro" id="IPR012337">
    <property type="entry name" value="RNaseH-like_sf"/>
</dbReference>